<dbReference type="RefSeq" id="WP_264015399.1">
    <property type="nucleotide sequence ID" value="NZ_JACKSJ010000235.1"/>
</dbReference>
<feature type="chain" id="PRO_5040740028" description="DUF1109 domain-containing protein" evidence="2">
    <location>
        <begin position="29"/>
        <end position="186"/>
    </location>
</feature>
<reference evidence="3" key="2">
    <citation type="journal article" date="2022" name="BMC Genomics">
        <title>Comparative genome analysis of mycobacteria focusing on tRNA and non-coding RNA.</title>
        <authorList>
            <person name="Behra P.R.K."/>
            <person name="Pettersson B.M.F."/>
            <person name="Ramesh M."/>
            <person name="Das S."/>
            <person name="Dasgupta S."/>
            <person name="Kirsebom L.A."/>
        </authorList>
    </citation>
    <scope>NUCLEOTIDE SEQUENCE</scope>
    <source>
        <strain evidence="3">DSM 44615</strain>
    </source>
</reference>
<protein>
    <recommendedName>
        <fullName evidence="5">DUF1109 domain-containing protein</fullName>
    </recommendedName>
</protein>
<sequence length="186" mass="19908">MISRFLRRPPGWLLAGAALLCAAAFCWANSSLGTAFGTALLALGATSVVVACWLFRTVASAITARRFFARTLVVPLIFGATAVLIGVDAPARLRFAQARPGFEHAVTSIEGGADPARFAGRIGTYRISQISTYGRDVYFTIPGGFLGTNGLAYLPDGPSESEHQGELNSIETPFTGPWYKFSRAWD</sequence>
<feature type="signal peptide" evidence="2">
    <location>
        <begin position="1"/>
        <end position="28"/>
    </location>
</feature>
<keyword evidence="1" id="KW-1133">Transmembrane helix</keyword>
<reference evidence="3" key="1">
    <citation type="submission" date="2020-07" db="EMBL/GenBank/DDBJ databases">
        <authorList>
            <person name="Pettersson B.M.F."/>
            <person name="Behra P.R.K."/>
            <person name="Ramesh M."/>
            <person name="Das S."/>
            <person name="Dasgupta S."/>
            <person name="Kirsebom L.A."/>
        </authorList>
    </citation>
    <scope>NUCLEOTIDE SEQUENCE</scope>
    <source>
        <strain evidence="3">DSM 44615</strain>
    </source>
</reference>
<evidence type="ECO:0008006" key="5">
    <source>
        <dbReference type="Google" id="ProtNLM"/>
    </source>
</evidence>
<keyword evidence="4" id="KW-1185">Reference proteome</keyword>
<comment type="caution">
    <text evidence="3">The sequence shown here is derived from an EMBL/GenBank/DDBJ whole genome shotgun (WGS) entry which is preliminary data.</text>
</comment>
<gene>
    <name evidence="3" type="ORF">H7I41_25230</name>
</gene>
<feature type="transmembrane region" description="Helical" evidence="1">
    <location>
        <begin position="36"/>
        <end position="55"/>
    </location>
</feature>
<organism evidence="3 4">
    <name type="scientific">[Mycobacterium] manitobense</name>
    <dbReference type="NCBI Taxonomy" id="190147"/>
    <lineage>
        <taxon>Bacteria</taxon>
        <taxon>Bacillati</taxon>
        <taxon>Actinomycetota</taxon>
        <taxon>Actinomycetes</taxon>
        <taxon>Mycobacteriales</taxon>
        <taxon>Mycobacteriaceae</taxon>
        <taxon>Mycolicibacterium</taxon>
    </lineage>
</organism>
<keyword evidence="2" id="KW-0732">Signal</keyword>
<dbReference type="Proteomes" id="UP001140293">
    <property type="component" value="Unassembled WGS sequence"/>
</dbReference>
<proteinExistence type="predicted"/>
<evidence type="ECO:0000256" key="2">
    <source>
        <dbReference type="SAM" id="SignalP"/>
    </source>
</evidence>
<keyword evidence="1" id="KW-0472">Membrane</keyword>
<dbReference type="EMBL" id="JACKSJ010000235">
    <property type="protein sequence ID" value="MCV7173231.1"/>
    <property type="molecule type" value="Genomic_DNA"/>
</dbReference>
<feature type="transmembrane region" description="Helical" evidence="1">
    <location>
        <begin position="67"/>
        <end position="87"/>
    </location>
</feature>
<keyword evidence="1" id="KW-0812">Transmembrane</keyword>
<name>A0A9X2YTW9_9MYCO</name>
<evidence type="ECO:0000256" key="1">
    <source>
        <dbReference type="SAM" id="Phobius"/>
    </source>
</evidence>
<evidence type="ECO:0000313" key="4">
    <source>
        <dbReference type="Proteomes" id="UP001140293"/>
    </source>
</evidence>
<evidence type="ECO:0000313" key="3">
    <source>
        <dbReference type="EMBL" id="MCV7173231.1"/>
    </source>
</evidence>
<dbReference type="AlphaFoldDB" id="A0A9X2YTW9"/>
<accession>A0A9X2YTW9</accession>